<gene>
    <name evidence="2" type="ORF">S01H1_44331</name>
</gene>
<organism evidence="2">
    <name type="scientific">marine sediment metagenome</name>
    <dbReference type="NCBI Taxonomy" id="412755"/>
    <lineage>
        <taxon>unclassified sequences</taxon>
        <taxon>metagenomes</taxon>
        <taxon>ecological metagenomes</taxon>
    </lineage>
</organism>
<dbReference type="Pfam" id="PF13649">
    <property type="entry name" value="Methyltransf_25"/>
    <property type="match status" value="1"/>
</dbReference>
<dbReference type="CDD" id="cd02440">
    <property type="entry name" value="AdoMet_MTases"/>
    <property type="match status" value="1"/>
</dbReference>
<reference evidence="2" key="1">
    <citation type="journal article" date="2014" name="Front. Microbiol.">
        <title>High frequency of phylogenetically diverse reductive dehalogenase-homologous genes in deep subseafloor sedimentary metagenomes.</title>
        <authorList>
            <person name="Kawai M."/>
            <person name="Futagami T."/>
            <person name="Toyoda A."/>
            <person name="Takaki Y."/>
            <person name="Nishi S."/>
            <person name="Hori S."/>
            <person name="Arai W."/>
            <person name="Tsubouchi T."/>
            <person name="Morono Y."/>
            <person name="Uchiyama I."/>
            <person name="Ito T."/>
            <person name="Fujiyama A."/>
            <person name="Inagaki F."/>
            <person name="Takami H."/>
        </authorList>
    </citation>
    <scope>NUCLEOTIDE SEQUENCE</scope>
    <source>
        <strain evidence="2">Expedition CK06-06</strain>
    </source>
</reference>
<dbReference type="InterPro" id="IPR041698">
    <property type="entry name" value="Methyltransf_25"/>
</dbReference>
<dbReference type="Gene3D" id="3.40.50.150">
    <property type="entry name" value="Vaccinia Virus protein VP39"/>
    <property type="match status" value="1"/>
</dbReference>
<comment type="caution">
    <text evidence="2">The sequence shown here is derived from an EMBL/GenBank/DDBJ whole genome shotgun (WGS) entry which is preliminary data.</text>
</comment>
<evidence type="ECO:0000259" key="1">
    <source>
        <dbReference type="Pfam" id="PF13649"/>
    </source>
</evidence>
<dbReference type="SUPFAM" id="SSF53335">
    <property type="entry name" value="S-adenosyl-L-methionine-dependent methyltransferases"/>
    <property type="match status" value="1"/>
</dbReference>
<dbReference type="InterPro" id="IPR029063">
    <property type="entry name" value="SAM-dependent_MTases_sf"/>
</dbReference>
<name>X0V209_9ZZZZ</name>
<protein>
    <recommendedName>
        <fullName evidence="1">Methyltransferase domain-containing protein</fullName>
    </recommendedName>
</protein>
<dbReference type="AlphaFoldDB" id="X0V209"/>
<sequence>KPRGYSGDSEMMRMIYSNDYEGESTFSNLMHKHPLEQPAAEAVRNRRKLIVRMLSNIQNDSPVLPHEKLKVLSVACGAAIEMKDILLSPADCEKYHFTLLDQDRSALYEAATLVDQMEKHLGAKIEVDYLNASVRTMLATRQLIKEWGQFDFIYSMGLFDYLTPPVATAVLGRLYQVLKPGGDMLIGNFHVSNPSRTYMEYWNDWVIYYRTEEEFVDLLRGVSSMETSISFEDTECQMFLHVKKTG</sequence>
<accession>X0V209</accession>
<proteinExistence type="predicted"/>
<dbReference type="EMBL" id="BARS01028277">
    <property type="protein sequence ID" value="GAG06543.1"/>
    <property type="molecule type" value="Genomic_DNA"/>
</dbReference>
<feature type="domain" description="Methyltransferase" evidence="1">
    <location>
        <begin position="71"/>
        <end position="182"/>
    </location>
</feature>
<evidence type="ECO:0000313" key="2">
    <source>
        <dbReference type="EMBL" id="GAG06543.1"/>
    </source>
</evidence>
<feature type="non-terminal residue" evidence="2">
    <location>
        <position position="1"/>
    </location>
</feature>